<dbReference type="PIRSF" id="PIRSF036525">
    <property type="entry name" value="CobF"/>
    <property type="match status" value="1"/>
</dbReference>
<dbReference type="EMBL" id="LOHF01000015">
    <property type="protein sequence ID" value="OUM72552.1"/>
    <property type="molecule type" value="Genomic_DNA"/>
</dbReference>
<dbReference type="PANTHER" id="PTHR43467">
    <property type="entry name" value="COBALT-PRECORRIN-2 C(20)-METHYLTRANSFERASE"/>
    <property type="match status" value="1"/>
</dbReference>
<keyword evidence="2" id="KW-0169">Cobalamin biosynthesis</keyword>
<dbReference type="Pfam" id="PF00590">
    <property type="entry name" value="TP_methylase"/>
    <property type="match status" value="1"/>
</dbReference>
<dbReference type="InterPro" id="IPR014776">
    <property type="entry name" value="4pyrrole_Mease_sub2"/>
</dbReference>
<dbReference type="RefSeq" id="WP_087270102.1">
    <property type="nucleotide sequence ID" value="NZ_JBJGBV010000015.1"/>
</dbReference>
<dbReference type="GO" id="GO:0043819">
    <property type="term" value="F:precorrin-6A synthase (deacetylating) activity"/>
    <property type="evidence" value="ECO:0007669"/>
    <property type="project" value="InterPro"/>
</dbReference>
<evidence type="ECO:0000256" key="1">
    <source>
        <dbReference type="ARBA" id="ARBA00004953"/>
    </source>
</evidence>
<dbReference type="PANTHER" id="PTHR43467:SF1">
    <property type="entry name" value="PRECORRIN-6A SYNTHASE [DEACETYLATING]"/>
    <property type="match status" value="1"/>
</dbReference>
<dbReference type="InterPro" id="IPR035996">
    <property type="entry name" value="4pyrrol_Methylase_sf"/>
</dbReference>
<evidence type="ECO:0000256" key="4">
    <source>
        <dbReference type="ARBA" id="ARBA00022679"/>
    </source>
</evidence>
<keyword evidence="8" id="KW-1185">Reference proteome</keyword>
<keyword evidence="5" id="KW-0949">S-adenosyl-L-methionine</keyword>
<dbReference type="GO" id="GO:0009236">
    <property type="term" value="P:cobalamin biosynthetic process"/>
    <property type="evidence" value="ECO:0007669"/>
    <property type="project" value="UniProtKB-KW"/>
</dbReference>
<protein>
    <submittedName>
        <fullName evidence="7">Precorrin 6A synthase</fullName>
    </submittedName>
</protein>
<reference evidence="7 8" key="1">
    <citation type="journal article" date="2017" name="Syst. Appl. Microbiol.">
        <title>Pseudomonas caspiana sp. nov., a citrus pathogen in the Pseudomonas syringae phylogenetic group.</title>
        <authorList>
            <person name="Busquets A."/>
            <person name="Gomila M."/>
            <person name="Beiki F."/>
            <person name="Mulet M."/>
            <person name="Rahimian H."/>
            <person name="Garcia-Valdes E."/>
            <person name="Lalucat J."/>
        </authorList>
    </citation>
    <scope>NUCLEOTIDE SEQUENCE [LARGE SCALE GENOMIC DNA]</scope>
    <source>
        <strain evidence="7 8">FBF102</strain>
    </source>
</reference>
<organism evidence="7 8">
    <name type="scientific">Pseudomonas caspiana</name>
    <dbReference type="NCBI Taxonomy" id="1451454"/>
    <lineage>
        <taxon>Bacteria</taxon>
        <taxon>Pseudomonadati</taxon>
        <taxon>Pseudomonadota</taxon>
        <taxon>Gammaproteobacteria</taxon>
        <taxon>Pseudomonadales</taxon>
        <taxon>Pseudomonadaceae</taxon>
        <taxon>Pseudomonas</taxon>
    </lineage>
</organism>
<dbReference type="OrthoDB" id="9787471at2"/>
<dbReference type="Gene3D" id="3.40.1010.10">
    <property type="entry name" value="Cobalt-precorrin-4 Transmethylase, Domain 1"/>
    <property type="match status" value="1"/>
</dbReference>
<dbReference type="Proteomes" id="UP000195440">
    <property type="component" value="Unassembled WGS sequence"/>
</dbReference>
<evidence type="ECO:0000313" key="7">
    <source>
        <dbReference type="EMBL" id="OUM72552.1"/>
    </source>
</evidence>
<sequence length="252" mass="28608">MKTILLIGIGSGDPEQITIQAINALNRAKVFFILDKGYASDDLLRLRKDICERYITGDDYRLLQVSDPSREDDPHSYQQGVARWHEQRAALFQQLIIDEVEAGQTAAFLIWGEPTLYDSTLRVFELILNDSPQLFDYQVIPGISSVQALAAQHRIPLNRIGESIHITTGRRLALEQNAAPENTVVMLDAHCTFDRFLNQGLHIYWGAYLGTADEILIAGPLDEVCEQIKHARANARREKGWIMDTYLLRNEM</sequence>
<comment type="pathway">
    <text evidence="1">Cofactor biosynthesis; adenosylcobalamin biosynthesis.</text>
</comment>
<dbReference type="InterPro" id="IPR014777">
    <property type="entry name" value="4pyrrole_Mease_sub1"/>
</dbReference>
<proteinExistence type="predicted"/>
<evidence type="ECO:0000256" key="5">
    <source>
        <dbReference type="ARBA" id="ARBA00022691"/>
    </source>
</evidence>
<evidence type="ECO:0000313" key="8">
    <source>
        <dbReference type="Proteomes" id="UP000195440"/>
    </source>
</evidence>
<evidence type="ECO:0000256" key="3">
    <source>
        <dbReference type="ARBA" id="ARBA00022603"/>
    </source>
</evidence>
<dbReference type="InterPro" id="IPR000878">
    <property type="entry name" value="4pyrrol_Mease"/>
</dbReference>
<comment type="caution">
    <text evidence="7">The sequence shown here is derived from an EMBL/GenBank/DDBJ whole genome shotgun (WGS) entry which is preliminary data.</text>
</comment>
<feature type="domain" description="Tetrapyrrole methylase" evidence="6">
    <location>
        <begin position="4"/>
        <end position="224"/>
    </location>
</feature>
<evidence type="ECO:0000256" key="2">
    <source>
        <dbReference type="ARBA" id="ARBA00022573"/>
    </source>
</evidence>
<gene>
    <name evidence="7" type="ORF">AUC60_17145</name>
</gene>
<dbReference type="SUPFAM" id="SSF53790">
    <property type="entry name" value="Tetrapyrrole methylase"/>
    <property type="match status" value="1"/>
</dbReference>
<keyword evidence="4" id="KW-0808">Transferase</keyword>
<dbReference type="AlphaFoldDB" id="A0A1Y3P1D7"/>
<evidence type="ECO:0000259" key="6">
    <source>
        <dbReference type="Pfam" id="PF00590"/>
    </source>
</evidence>
<name>A0A1Y3P1D7_9PSED</name>
<dbReference type="Gene3D" id="3.30.950.10">
    <property type="entry name" value="Methyltransferase, Cobalt-precorrin-4 Transmethylase, Domain 2"/>
    <property type="match status" value="1"/>
</dbReference>
<dbReference type="InterPro" id="IPR012797">
    <property type="entry name" value="CobF"/>
</dbReference>
<dbReference type="GO" id="GO:0032259">
    <property type="term" value="P:methylation"/>
    <property type="evidence" value="ECO:0007669"/>
    <property type="project" value="UniProtKB-KW"/>
</dbReference>
<accession>A0A1Y3P1D7</accession>
<keyword evidence="3" id="KW-0489">Methyltransferase</keyword>
<dbReference type="NCBIfam" id="TIGR02434">
    <property type="entry name" value="CobF"/>
    <property type="match status" value="1"/>
</dbReference>
<dbReference type="CDD" id="cd11643">
    <property type="entry name" value="Precorrin-6A-synthase"/>
    <property type="match status" value="1"/>
</dbReference>